<name>A0A7R8CQE0_LEPSM</name>
<feature type="region of interest" description="Disordered" evidence="1">
    <location>
        <begin position="129"/>
        <end position="165"/>
    </location>
</feature>
<protein>
    <submittedName>
        <fullName evidence="2">(salmon louse) hypothetical protein</fullName>
    </submittedName>
</protein>
<dbReference type="InterPro" id="IPR002557">
    <property type="entry name" value="Chitin-bd_dom"/>
</dbReference>
<dbReference type="GO" id="GO:0005576">
    <property type="term" value="C:extracellular region"/>
    <property type="evidence" value="ECO:0007669"/>
    <property type="project" value="InterPro"/>
</dbReference>
<dbReference type="GO" id="GO:0008061">
    <property type="term" value="F:chitin binding"/>
    <property type="evidence" value="ECO:0007669"/>
    <property type="project" value="InterPro"/>
</dbReference>
<evidence type="ECO:0000313" key="2">
    <source>
        <dbReference type="EMBL" id="CAF2892434.1"/>
    </source>
</evidence>
<evidence type="ECO:0000313" key="3">
    <source>
        <dbReference type="Proteomes" id="UP000675881"/>
    </source>
</evidence>
<feature type="compositionally biased region" description="Low complexity" evidence="1">
    <location>
        <begin position="151"/>
        <end position="160"/>
    </location>
</feature>
<dbReference type="SMART" id="SM00494">
    <property type="entry name" value="ChtBD2"/>
    <property type="match status" value="1"/>
</dbReference>
<feature type="region of interest" description="Disordered" evidence="1">
    <location>
        <begin position="204"/>
        <end position="226"/>
    </location>
</feature>
<dbReference type="EMBL" id="HG994582">
    <property type="protein sequence ID" value="CAF2892434.1"/>
    <property type="molecule type" value="Genomic_DNA"/>
</dbReference>
<dbReference type="InterPro" id="IPR036508">
    <property type="entry name" value="Chitin-bd_dom_sf"/>
</dbReference>
<dbReference type="InterPro" id="IPR052976">
    <property type="entry name" value="Scoloptoxin-like"/>
</dbReference>
<dbReference type="Gene3D" id="2.170.140.10">
    <property type="entry name" value="Chitin binding domain"/>
    <property type="match status" value="1"/>
</dbReference>
<sequence length="226" mass="26012">MEDHCYISVYSKSKWPRGGDEQEGNLIFESNSHGNLVLSIPGVPGEDYPVYGQVPRTSFSCKGKKNGGLYADPETECQIFHICGVSTINNVDKFSFFCPSGTIFNQDHLICDWWFNVDCSLAESLYSRNKEKPHDRKREKKSLKKKRIHRTTSTTTTTTTPHPPHSDYVCLPASQLRLTPQQNTSKNSLPHHKKIRKVRKIKRRLKKKKIPRNKNNYTQSLDIKSF</sequence>
<dbReference type="AlphaFoldDB" id="A0A7R8CQE0"/>
<dbReference type="Pfam" id="PF01607">
    <property type="entry name" value="CBM_14"/>
    <property type="match status" value="1"/>
</dbReference>
<gene>
    <name evidence="2" type="ORF">LSAA_7072</name>
</gene>
<evidence type="ECO:0000256" key="1">
    <source>
        <dbReference type="SAM" id="MobiDB-lite"/>
    </source>
</evidence>
<reference evidence="2" key="1">
    <citation type="submission" date="2021-02" db="EMBL/GenBank/DDBJ databases">
        <authorList>
            <person name="Bekaert M."/>
        </authorList>
    </citation>
    <scope>NUCLEOTIDE SEQUENCE</scope>
    <source>
        <strain evidence="2">IoA-00</strain>
    </source>
</reference>
<keyword evidence="3" id="KW-1185">Reference proteome</keyword>
<dbReference type="PANTHER" id="PTHR22933:SF43">
    <property type="entry name" value="LP10131P"/>
    <property type="match status" value="1"/>
</dbReference>
<proteinExistence type="predicted"/>
<organism evidence="2 3">
    <name type="scientific">Lepeophtheirus salmonis</name>
    <name type="common">Salmon louse</name>
    <name type="synonym">Caligus salmonis</name>
    <dbReference type="NCBI Taxonomy" id="72036"/>
    <lineage>
        <taxon>Eukaryota</taxon>
        <taxon>Metazoa</taxon>
        <taxon>Ecdysozoa</taxon>
        <taxon>Arthropoda</taxon>
        <taxon>Crustacea</taxon>
        <taxon>Multicrustacea</taxon>
        <taxon>Hexanauplia</taxon>
        <taxon>Copepoda</taxon>
        <taxon>Siphonostomatoida</taxon>
        <taxon>Caligidae</taxon>
        <taxon>Lepeophtheirus</taxon>
    </lineage>
</organism>
<dbReference type="SUPFAM" id="SSF57625">
    <property type="entry name" value="Invertebrate chitin-binding proteins"/>
    <property type="match status" value="1"/>
</dbReference>
<dbReference type="PROSITE" id="PS50940">
    <property type="entry name" value="CHIT_BIND_II"/>
    <property type="match status" value="1"/>
</dbReference>
<feature type="compositionally biased region" description="Basic residues" evidence="1">
    <location>
        <begin position="137"/>
        <end position="150"/>
    </location>
</feature>
<dbReference type="Proteomes" id="UP000675881">
    <property type="component" value="Chromosome 3"/>
</dbReference>
<accession>A0A7R8CQE0</accession>
<dbReference type="PANTHER" id="PTHR22933">
    <property type="entry name" value="FI18007P1-RELATED"/>
    <property type="match status" value="1"/>
</dbReference>
<feature type="compositionally biased region" description="Polar residues" evidence="1">
    <location>
        <begin position="217"/>
        <end position="226"/>
    </location>
</feature>
<dbReference type="OrthoDB" id="6334318at2759"/>